<organism evidence="1 2">
    <name type="scientific">Pistacia atlantica</name>
    <dbReference type="NCBI Taxonomy" id="434234"/>
    <lineage>
        <taxon>Eukaryota</taxon>
        <taxon>Viridiplantae</taxon>
        <taxon>Streptophyta</taxon>
        <taxon>Embryophyta</taxon>
        <taxon>Tracheophyta</taxon>
        <taxon>Spermatophyta</taxon>
        <taxon>Magnoliopsida</taxon>
        <taxon>eudicotyledons</taxon>
        <taxon>Gunneridae</taxon>
        <taxon>Pentapetalae</taxon>
        <taxon>rosids</taxon>
        <taxon>malvids</taxon>
        <taxon>Sapindales</taxon>
        <taxon>Anacardiaceae</taxon>
        <taxon>Pistacia</taxon>
    </lineage>
</organism>
<comment type="caution">
    <text evidence="1">The sequence shown here is derived from an EMBL/GenBank/DDBJ whole genome shotgun (WGS) entry which is preliminary data.</text>
</comment>
<gene>
    <name evidence="1" type="ORF">Patl1_31651</name>
</gene>
<reference evidence="2" key="1">
    <citation type="journal article" date="2023" name="G3 (Bethesda)">
        <title>Genome assembly and association tests identify interacting loci associated with vigor, precocity, and sex in interspecific pistachio rootstocks.</title>
        <authorList>
            <person name="Palmer W."/>
            <person name="Jacygrad E."/>
            <person name="Sagayaradj S."/>
            <person name="Cavanaugh K."/>
            <person name="Han R."/>
            <person name="Bertier L."/>
            <person name="Beede B."/>
            <person name="Kafkas S."/>
            <person name="Golino D."/>
            <person name="Preece J."/>
            <person name="Michelmore R."/>
        </authorList>
    </citation>
    <scope>NUCLEOTIDE SEQUENCE [LARGE SCALE GENOMIC DNA]</scope>
</reference>
<protein>
    <submittedName>
        <fullName evidence="1">Uncharacterized protein</fullName>
    </submittedName>
</protein>
<sequence>MAGHTNLNKKFVFVVLRGVRTGLPGFSPLCVVCLLSLPLVLFIKFGTTIQMHHIVLFFLMHSSGWIYKQHLMELRF</sequence>
<dbReference type="EMBL" id="CM047905">
    <property type="protein sequence ID" value="KAJ0088826.1"/>
    <property type="molecule type" value="Genomic_DNA"/>
</dbReference>
<evidence type="ECO:0000313" key="2">
    <source>
        <dbReference type="Proteomes" id="UP001164250"/>
    </source>
</evidence>
<keyword evidence="2" id="KW-1185">Reference proteome</keyword>
<name>A0ACC1AQ74_9ROSI</name>
<dbReference type="Proteomes" id="UP001164250">
    <property type="component" value="Chromosome 9"/>
</dbReference>
<evidence type="ECO:0000313" key="1">
    <source>
        <dbReference type="EMBL" id="KAJ0088826.1"/>
    </source>
</evidence>
<proteinExistence type="predicted"/>
<accession>A0ACC1AQ74</accession>